<evidence type="ECO:0000256" key="1">
    <source>
        <dbReference type="SAM" id="MobiDB-lite"/>
    </source>
</evidence>
<dbReference type="RefSeq" id="WP_218285393.1">
    <property type="nucleotide sequence ID" value="NZ_CP076448.1"/>
</dbReference>
<dbReference type="KEGG" id="elio:KO353_05650"/>
<evidence type="ECO:0000259" key="3">
    <source>
        <dbReference type="Pfam" id="PF23639"/>
    </source>
</evidence>
<organism evidence="4 6">
    <name type="scientific">Elioraea tepida</name>
    <dbReference type="NCBI Taxonomy" id="2843330"/>
    <lineage>
        <taxon>Bacteria</taxon>
        <taxon>Pseudomonadati</taxon>
        <taxon>Pseudomonadota</taxon>
        <taxon>Alphaproteobacteria</taxon>
        <taxon>Acetobacterales</taxon>
        <taxon>Elioraeaceae</taxon>
        <taxon>Elioraea</taxon>
    </lineage>
</organism>
<dbReference type="Pfam" id="PF13362">
    <property type="entry name" value="Toprim_3"/>
    <property type="match status" value="1"/>
</dbReference>
<gene>
    <name evidence="5" type="ORF">KO353_05650</name>
    <name evidence="4" type="ORF">KO353_13960</name>
</gene>
<reference evidence="4" key="1">
    <citation type="submission" date="2021-06" db="EMBL/GenBank/DDBJ databases">
        <title>Elioraea tepida, sp. nov., a moderately thermophilic aerobic anoxygenic phototrophic bacterium isolated from an alkaline siliceous hot spring mat community in Yellowstone National Park, WY, USA.</title>
        <authorList>
            <person name="Saini M.K."/>
            <person name="Yoshida S."/>
            <person name="Sebastian A."/>
            <person name="Hirose S."/>
            <person name="Hara E."/>
            <person name="Tamaki H."/>
            <person name="Soulier N.T."/>
            <person name="Albert I."/>
            <person name="Hanada S."/>
            <person name="Bryant D.A."/>
            <person name="Tank M."/>
        </authorList>
    </citation>
    <scope>NUCLEOTIDE SEQUENCE</scope>
    <source>
        <strain evidence="4">MS-P2</strain>
    </source>
</reference>
<feature type="domain" description="Toprim" evidence="2">
    <location>
        <begin position="228"/>
        <end position="313"/>
    </location>
</feature>
<dbReference type="KEGG" id="elio:KO353_13960"/>
<evidence type="ECO:0000313" key="5">
    <source>
        <dbReference type="EMBL" id="QXM25690.1"/>
    </source>
</evidence>
<dbReference type="Pfam" id="PF23639">
    <property type="entry name" value="DUF7146"/>
    <property type="match status" value="1"/>
</dbReference>
<accession>A0A975U3D4</accession>
<sequence length="315" mass="34457">MRDDTETLRAALRARAAEVAEALLGTPTFRSRSELRWGRRGSLSLAVAGERAGLWHDHERGEGGDLFDLIQRSRRCDFAEAVQFARAFFGELPPSREPRPAKPPPAPDDSEREAAALRLWHEARPSICNTPAEVYLRGRGIDPARLPPHAGLVGWPPTMRWHAETDALIVGVNDAETGLIRACQRILIAPDGSPRRRPDGSKLKLALGPIAGRAARFAWHPDPVGRWALAEGVETALAAAMLLGIPTWASLGASNLPKITPPAWAREAIICADHDDAGLRAAQEVARRLRQQGLQVRIIMPFRERADAADMLEVA</sequence>
<feature type="domain" description="DUF7146" evidence="3">
    <location>
        <begin position="111"/>
        <end position="217"/>
    </location>
</feature>
<proteinExistence type="predicted"/>
<dbReference type="CDD" id="cd01029">
    <property type="entry name" value="TOPRIM_primases"/>
    <property type="match status" value="1"/>
</dbReference>
<dbReference type="InterPro" id="IPR055570">
    <property type="entry name" value="DUF7146"/>
</dbReference>
<evidence type="ECO:0000313" key="6">
    <source>
        <dbReference type="Proteomes" id="UP000694001"/>
    </source>
</evidence>
<protein>
    <submittedName>
        <fullName evidence="4">Toprim domain-containing protein</fullName>
    </submittedName>
</protein>
<dbReference type="InterPro" id="IPR006171">
    <property type="entry name" value="TOPRIM_dom"/>
</dbReference>
<keyword evidence="6" id="KW-1185">Reference proteome</keyword>
<dbReference type="EMBL" id="CP076448">
    <property type="protein sequence ID" value="QXM24336.1"/>
    <property type="molecule type" value="Genomic_DNA"/>
</dbReference>
<dbReference type="InterPro" id="IPR034154">
    <property type="entry name" value="TOPRIM_DnaG/twinkle"/>
</dbReference>
<evidence type="ECO:0000259" key="2">
    <source>
        <dbReference type="Pfam" id="PF13362"/>
    </source>
</evidence>
<feature type="region of interest" description="Disordered" evidence="1">
    <location>
        <begin position="91"/>
        <end position="112"/>
    </location>
</feature>
<dbReference type="Proteomes" id="UP000694001">
    <property type="component" value="Chromosome"/>
</dbReference>
<evidence type="ECO:0000313" key="4">
    <source>
        <dbReference type="EMBL" id="QXM24336.1"/>
    </source>
</evidence>
<name>A0A975U3D4_9PROT</name>
<dbReference type="AlphaFoldDB" id="A0A975U3D4"/>
<dbReference type="EMBL" id="CP076448">
    <property type="protein sequence ID" value="QXM25690.1"/>
    <property type="molecule type" value="Genomic_DNA"/>
</dbReference>